<accession>A0A4Z0M393</accession>
<dbReference type="EMBL" id="SRLE01000006">
    <property type="protein sequence ID" value="TGD73999.1"/>
    <property type="molecule type" value="Genomic_DNA"/>
</dbReference>
<evidence type="ECO:0000313" key="1">
    <source>
        <dbReference type="EMBL" id="TGD73999.1"/>
    </source>
</evidence>
<dbReference type="Proteomes" id="UP000298050">
    <property type="component" value="Unassembled WGS sequence"/>
</dbReference>
<keyword evidence="2" id="KW-1185">Reference proteome</keyword>
<proteinExistence type="predicted"/>
<gene>
    <name evidence="1" type="ORF">E4634_07615</name>
</gene>
<reference evidence="1 2" key="1">
    <citation type="submission" date="2019-04" db="EMBL/GenBank/DDBJ databases">
        <title>Taxonomy of novel Haliea sp. from mangrove soil of West Coast of India.</title>
        <authorList>
            <person name="Verma A."/>
            <person name="Kumar P."/>
            <person name="Krishnamurthi S."/>
        </authorList>
    </citation>
    <scope>NUCLEOTIDE SEQUENCE [LARGE SCALE GENOMIC DNA]</scope>
    <source>
        <strain evidence="1 2">SAOS-164</strain>
    </source>
</reference>
<comment type="caution">
    <text evidence="1">The sequence shown here is derived from an EMBL/GenBank/DDBJ whole genome shotgun (WGS) entry which is preliminary data.</text>
</comment>
<evidence type="ECO:0000313" key="2">
    <source>
        <dbReference type="Proteomes" id="UP000298050"/>
    </source>
</evidence>
<sequence>MTAQAREFDASELCSRKLWQLVQGDDRESVTASELQQAVEELATRRHYLAELAQMGKLGASSTH</sequence>
<dbReference type="OrthoDB" id="5740644at2"/>
<name>A0A4Z0M393_9GAMM</name>
<dbReference type="RefSeq" id="WP_135442434.1">
    <property type="nucleotide sequence ID" value="NZ_SRLE01000006.1"/>
</dbReference>
<protein>
    <submittedName>
        <fullName evidence="1">Uncharacterized protein</fullName>
    </submittedName>
</protein>
<organism evidence="1 2">
    <name type="scientific">Mangrovimicrobium sediminis</name>
    <dbReference type="NCBI Taxonomy" id="2562682"/>
    <lineage>
        <taxon>Bacteria</taxon>
        <taxon>Pseudomonadati</taxon>
        <taxon>Pseudomonadota</taxon>
        <taxon>Gammaproteobacteria</taxon>
        <taxon>Cellvibrionales</taxon>
        <taxon>Halieaceae</taxon>
        <taxon>Mangrovimicrobium</taxon>
    </lineage>
</organism>
<dbReference type="AlphaFoldDB" id="A0A4Z0M393"/>